<name>A0AAV5BP66_ELECO</name>
<reference evidence="2" key="2">
    <citation type="submission" date="2021-12" db="EMBL/GenBank/DDBJ databases">
        <title>Resequencing data analysis of finger millet.</title>
        <authorList>
            <person name="Hatakeyama M."/>
            <person name="Aluri S."/>
            <person name="Balachadran M.T."/>
            <person name="Sivarajan S.R."/>
            <person name="Poveda L."/>
            <person name="Shimizu-Inatsugi R."/>
            <person name="Schlapbach R."/>
            <person name="Sreeman S.M."/>
            <person name="Shimizu K.K."/>
        </authorList>
    </citation>
    <scope>NUCLEOTIDE SEQUENCE</scope>
</reference>
<dbReference type="Proteomes" id="UP001054889">
    <property type="component" value="Unassembled WGS sequence"/>
</dbReference>
<reference evidence="2" key="1">
    <citation type="journal article" date="2018" name="DNA Res.">
        <title>Multiple hybrid de novo genome assembly of finger millet, an orphan allotetraploid crop.</title>
        <authorList>
            <person name="Hatakeyama M."/>
            <person name="Aluri S."/>
            <person name="Balachadran M.T."/>
            <person name="Sivarajan S.R."/>
            <person name="Patrignani A."/>
            <person name="Gruter S."/>
            <person name="Poveda L."/>
            <person name="Shimizu-Inatsugi R."/>
            <person name="Baeten J."/>
            <person name="Francoijs K.J."/>
            <person name="Nataraja K.N."/>
            <person name="Reddy Y.A.N."/>
            <person name="Phadnis S."/>
            <person name="Ravikumar R.L."/>
            <person name="Schlapbach R."/>
            <person name="Sreeman S.M."/>
            <person name="Shimizu K.K."/>
        </authorList>
    </citation>
    <scope>NUCLEOTIDE SEQUENCE</scope>
</reference>
<dbReference type="EMBL" id="BQKI01000002">
    <property type="protein sequence ID" value="GJM88093.1"/>
    <property type="molecule type" value="Genomic_DNA"/>
</dbReference>
<keyword evidence="3" id="KW-1185">Reference proteome</keyword>
<proteinExistence type="predicted"/>
<gene>
    <name evidence="2" type="primary">ga04118</name>
    <name evidence="2" type="ORF">PR202_ga04118</name>
</gene>
<sequence length="133" mass="15176">MDADDETARMPTRPAGETRPLTQEYLIEHRQRQEAEAEAKRELSQAAEWAEMDSGTHEELSDWMSQLFEKLDLEVNEDNICSTGNVTEVEAHPVAEEVISSKIQMAPKLKDSSMVEMDARSPEEKITDWLLKL</sequence>
<protein>
    <submittedName>
        <fullName evidence="2">Uncharacterized protein</fullName>
    </submittedName>
</protein>
<comment type="caution">
    <text evidence="2">The sequence shown here is derived from an EMBL/GenBank/DDBJ whole genome shotgun (WGS) entry which is preliminary data.</text>
</comment>
<evidence type="ECO:0000256" key="1">
    <source>
        <dbReference type="SAM" id="MobiDB-lite"/>
    </source>
</evidence>
<evidence type="ECO:0000313" key="2">
    <source>
        <dbReference type="EMBL" id="GJM88093.1"/>
    </source>
</evidence>
<accession>A0AAV5BP66</accession>
<dbReference type="AlphaFoldDB" id="A0AAV5BP66"/>
<feature type="region of interest" description="Disordered" evidence="1">
    <location>
        <begin position="1"/>
        <end position="23"/>
    </location>
</feature>
<organism evidence="2 3">
    <name type="scientific">Eleusine coracana subsp. coracana</name>
    <dbReference type="NCBI Taxonomy" id="191504"/>
    <lineage>
        <taxon>Eukaryota</taxon>
        <taxon>Viridiplantae</taxon>
        <taxon>Streptophyta</taxon>
        <taxon>Embryophyta</taxon>
        <taxon>Tracheophyta</taxon>
        <taxon>Spermatophyta</taxon>
        <taxon>Magnoliopsida</taxon>
        <taxon>Liliopsida</taxon>
        <taxon>Poales</taxon>
        <taxon>Poaceae</taxon>
        <taxon>PACMAD clade</taxon>
        <taxon>Chloridoideae</taxon>
        <taxon>Cynodonteae</taxon>
        <taxon>Eleusininae</taxon>
        <taxon>Eleusine</taxon>
    </lineage>
</organism>
<evidence type="ECO:0000313" key="3">
    <source>
        <dbReference type="Proteomes" id="UP001054889"/>
    </source>
</evidence>